<dbReference type="AlphaFoldDB" id="K9DUW2"/>
<evidence type="ECO:0000313" key="2">
    <source>
        <dbReference type="Proteomes" id="UP000009872"/>
    </source>
</evidence>
<name>K9DUW2_9BACE</name>
<comment type="caution">
    <text evidence="1">The sequence shown here is derived from an EMBL/GenBank/DDBJ whole genome shotgun (WGS) entry which is preliminary data.</text>
</comment>
<dbReference type="InterPro" id="IPR010870">
    <property type="entry name" value="Porin_O/P"/>
</dbReference>
<organism evidence="1 2">
    <name type="scientific">Bacteroides oleiciplenus YIT 12058</name>
    <dbReference type="NCBI Taxonomy" id="742727"/>
    <lineage>
        <taxon>Bacteria</taxon>
        <taxon>Pseudomonadati</taxon>
        <taxon>Bacteroidota</taxon>
        <taxon>Bacteroidia</taxon>
        <taxon>Bacteroidales</taxon>
        <taxon>Bacteroidaceae</taxon>
        <taxon>Bacteroides</taxon>
    </lineage>
</organism>
<protein>
    <recommendedName>
        <fullName evidence="3">Phosphate-selective porin O and P</fullName>
    </recommendedName>
</protein>
<dbReference type="RefSeq" id="WP_009132380.1">
    <property type="nucleotide sequence ID" value="NZ_JH992945.1"/>
</dbReference>
<dbReference type="HOGENOM" id="CLU_043009_1_1_10"/>
<gene>
    <name evidence="1" type="ORF">HMPREF9447_04989</name>
</gene>
<dbReference type="Pfam" id="PF07396">
    <property type="entry name" value="Porin_O_P"/>
    <property type="match status" value="1"/>
</dbReference>
<dbReference type="SUPFAM" id="SSF56935">
    <property type="entry name" value="Porins"/>
    <property type="match status" value="1"/>
</dbReference>
<evidence type="ECO:0008006" key="3">
    <source>
        <dbReference type="Google" id="ProtNLM"/>
    </source>
</evidence>
<dbReference type="eggNOG" id="COG3746">
    <property type="taxonomic scope" value="Bacteria"/>
</dbReference>
<keyword evidence="2" id="KW-1185">Reference proteome</keyword>
<dbReference type="EMBL" id="ADLF01000023">
    <property type="protein sequence ID" value="EKU88243.1"/>
    <property type="molecule type" value="Genomic_DNA"/>
</dbReference>
<dbReference type="OrthoDB" id="625456at2"/>
<dbReference type="InterPro" id="IPR023614">
    <property type="entry name" value="Porin_dom_sf"/>
</dbReference>
<dbReference type="Proteomes" id="UP000009872">
    <property type="component" value="Unassembled WGS sequence"/>
</dbReference>
<evidence type="ECO:0000313" key="1">
    <source>
        <dbReference type="EMBL" id="EKU88243.1"/>
    </source>
</evidence>
<reference evidence="1 2" key="1">
    <citation type="submission" date="2012-09" db="EMBL/GenBank/DDBJ databases">
        <title>The Genome Sequence of Bacteroides oleiciplenus YIT 12058.</title>
        <authorList>
            <consortium name="The Broad Institute Genome Sequencing Platform"/>
            <person name="Earl A."/>
            <person name="Ward D."/>
            <person name="Feldgarden M."/>
            <person name="Gevers D."/>
            <person name="Morotomi M."/>
            <person name="Walker B."/>
            <person name="Young S.K."/>
            <person name="Zeng Q."/>
            <person name="Gargeya S."/>
            <person name="Fitzgerald M."/>
            <person name="Haas B."/>
            <person name="Abouelleil A."/>
            <person name="Alvarado L."/>
            <person name="Arachchi H.M."/>
            <person name="Berlin A.M."/>
            <person name="Chapman S.B."/>
            <person name="Goldberg J."/>
            <person name="Griggs A."/>
            <person name="Gujja S."/>
            <person name="Hansen M."/>
            <person name="Howarth C."/>
            <person name="Imamovic A."/>
            <person name="Larimer J."/>
            <person name="McCowen C."/>
            <person name="Montmayeur A."/>
            <person name="Murphy C."/>
            <person name="Neiman D."/>
            <person name="Pearson M."/>
            <person name="Priest M."/>
            <person name="Roberts A."/>
            <person name="Saif S."/>
            <person name="Shea T."/>
            <person name="Sisk P."/>
            <person name="Sykes S."/>
            <person name="Wortman J."/>
            <person name="Nusbaum C."/>
            <person name="Birren B."/>
        </authorList>
    </citation>
    <scope>NUCLEOTIDE SEQUENCE [LARGE SCALE GENOMIC DNA]</scope>
    <source>
        <strain evidence="1 2">YIT 12058</strain>
    </source>
</reference>
<sequence length="375" mass="43404">MKYNFKRFIIILLGGLLINSVYAQEREKPTLKLGGCLRFNYRYNDWNPDSRNQGGSFLYDVLRLNADGAYRKLVFHAEYRFYSESNGGGMLKSGWIGYKFNDKNQLRFGQTIVPFGIQPYQSNSYFFNINYYIGLEDDDDFGISYQYVTKHWQFNMAFFKNSDLLNGEGSVVSGRRYSYDLAGRSKETNTISGRVAYKGEADVKYEAGISGFIGNAYNIDSRHNDKRFAYAMHLVLDWKNWNLKTQVTYFDYGCEESKEDGYVSMVAFDAPYQVVDKGQTYSACLSYTIPFVNKLIDHIKFYNDYSYMYKARKGFNDSYMNVVGCSVSTGPVYIYADVVAAKNQPWISPDWENSFATGADNKWHTRLNLNIGYYF</sequence>
<dbReference type="STRING" id="742727.HMPREF9447_04989"/>
<dbReference type="Gene3D" id="2.40.160.10">
    <property type="entry name" value="Porin"/>
    <property type="match status" value="1"/>
</dbReference>
<accession>K9DUW2</accession>
<dbReference type="PATRIC" id="fig|742727.4.peg.5091"/>
<proteinExistence type="predicted"/>